<reference evidence="3 4" key="2">
    <citation type="submission" date="2014-05" db="EMBL/GenBank/DDBJ databases">
        <title>Genome sequence of the 3-chlorobenzoate degrading bacterium Pseudomonas knackmussii B13 shows multiple evidence for horizontal gene transfer.</title>
        <authorList>
            <person name="Miyazaki R."/>
            <person name="Bertelli C."/>
            <person name="Falquet L."/>
            <person name="Robinson-Rechavi M."/>
            <person name="Gharib W."/>
            <person name="Roy S."/>
            <person name="Van der Meer J.R."/>
        </authorList>
    </citation>
    <scope>NUCLEOTIDE SEQUENCE [LARGE SCALE GENOMIC DNA]</scope>
    <source>
        <strain evidence="3 4">B13</strain>
    </source>
</reference>
<dbReference type="OrthoDB" id="6355011at2"/>
<dbReference type="Pfam" id="PF11008">
    <property type="entry name" value="DUF2846"/>
    <property type="match status" value="1"/>
</dbReference>
<evidence type="ECO:0000256" key="1">
    <source>
        <dbReference type="SAM" id="SignalP"/>
    </source>
</evidence>
<protein>
    <recommendedName>
        <fullName evidence="2">DUF2846 domain-containing protein</fullName>
    </recommendedName>
</protein>
<keyword evidence="1" id="KW-0732">Signal</keyword>
<evidence type="ECO:0000259" key="2">
    <source>
        <dbReference type="Pfam" id="PF11008"/>
    </source>
</evidence>
<dbReference type="KEGG" id="pkc:PKB_0908"/>
<evidence type="ECO:0000313" key="3">
    <source>
        <dbReference type="EMBL" id="CDF82274.1"/>
    </source>
</evidence>
<dbReference type="PATRIC" id="fig|1301098.3.peg.913"/>
<proteinExistence type="predicted"/>
<reference evidence="3 4" key="1">
    <citation type="submission" date="2013-03" db="EMBL/GenBank/DDBJ databases">
        <authorList>
            <person name="Linke B."/>
        </authorList>
    </citation>
    <scope>NUCLEOTIDE SEQUENCE [LARGE SCALE GENOMIC DNA]</scope>
    <source>
        <strain evidence="3 4">B13</strain>
    </source>
</reference>
<dbReference type="PROSITE" id="PS51257">
    <property type="entry name" value="PROKAR_LIPOPROTEIN"/>
    <property type="match status" value="1"/>
</dbReference>
<sequence length="199" mass="21962">MFRSLLAVLLLALAGCSSHGAFFGAVDGQPFVALQAADARHAVVYLYRPQNKWADEELEAPGLFLNNELIGSLPSNGYLALEFEPGSFKLEMRRPLFGSFWTFFADGPLDFTRIASFMLEAKPGGVYYLRYDEDRVPAKHAHSEGDGPLQLVDPKTGESEIQHTRQIQAPAQIAASGYEVRQQARFWQGVGQALDKVGI</sequence>
<dbReference type="STRING" id="1301098.PKB_0908"/>
<accession>A0A024HCE6</accession>
<dbReference type="Proteomes" id="UP000025241">
    <property type="component" value="Chromosome I"/>
</dbReference>
<dbReference type="RefSeq" id="WP_043249367.1">
    <property type="nucleotide sequence ID" value="NZ_HG322950.1"/>
</dbReference>
<feature type="domain" description="DUF2846" evidence="2">
    <location>
        <begin position="39"/>
        <end position="136"/>
    </location>
</feature>
<keyword evidence="4" id="KW-1185">Reference proteome</keyword>
<feature type="chain" id="PRO_5001530029" description="DUF2846 domain-containing protein" evidence="1">
    <location>
        <begin position="21"/>
        <end position="199"/>
    </location>
</feature>
<dbReference type="AlphaFoldDB" id="A0A024HCE6"/>
<name>A0A024HCE6_PSEKB</name>
<dbReference type="EMBL" id="HG322950">
    <property type="protein sequence ID" value="CDF82274.1"/>
    <property type="molecule type" value="Genomic_DNA"/>
</dbReference>
<dbReference type="InterPro" id="IPR022548">
    <property type="entry name" value="DUF2846"/>
</dbReference>
<gene>
    <name evidence="3" type="ORF">PKB_0908</name>
</gene>
<dbReference type="eggNOG" id="ENOG5032Z6X">
    <property type="taxonomic scope" value="Bacteria"/>
</dbReference>
<evidence type="ECO:0000313" key="4">
    <source>
        <dbReference type="Proteomes" id="UP000025241"/>
    </source>
</evidence>
<feature type="signal peptide" evidence="1">
    <location>
        <begin position="1"/>
        <end position="20"/>
    </location>
</feature>
<organism evidence="3 4">
    <name type="scientific">Pseudomonas knackmussii (strain DSM 6978 / CCUG 54928 / LMG 23759 / B13)</name>
    <dbReference type="NCBI Taxonomy" id="1301098"/>
    <lineage>
        <taxon>Bacteria</taxon>
        <taxon>Pseudomonadati</taxon>
        <taxon>Pseudomonadota</taxon>
        <taxon>Gammaproteobacteria</taxon>
        <taxon>Pseudomonadales</taxon>
        <taxon>Pseudomonadaceae</taxon>
        <taxon>Pseudomonas</taxon>
    </lineage>
</organism>
<dbReference type="HOGENOM" id="CLU_096129_0_0_6"/>